<dbReference type="Proteomes" id="UP000095558">
    <property type="component" value="Unassembled WGS sequence"/>
</dbReference>
<sequence length="119" mass="12958">MNKELICICCPMGCHLSVDIENKKVNGNTCKRGEVYGLNEVINPVRVITSTVKIKGAAFTVLPVKTKSGIPKKLNFEVMKVINSITVKAPIKCGDIIIKNILNTGIDLVATRSMEKVNS</sequence>
<reference evidence="1 2" key="1">
    <citation type="submission" date="2015-09" db="EMBL/GenBank/DDBJ databases">
        <authorList>
            <consortium name="Pathogen Informatics"/>
        </authorList>
    </citation>
    <scope>NUCLEOTIDE SEQUENCE [LARGE SCALE GENOMIC DNA]</scope>
    <source>
        <strain evidence="1 2">2789STDY5834855</strain>
    </source>
</reference>
<dbReference type="EMBL" id="CYZV01000034">
    <property type="protein sequence ID" value="CUO60412.1"/>
    <property type="molecule type" value="Genomic_DNA"/>
</dbReference>
<dbReference type="OrthoDB" id="9811531at2"/>
<dbReference type="SUPFAM" id="SSF160148">
    <property type="entry name" value="CPE0013-like"/>
    <property type="match status" value="1"/>
</dbReference>
<dbReference type="PANTHER" id="PTHR39450">
    <property type="entry name" value="MOLYBDOPTERIN OXIDOREDUCTASE, 4FE-4S CLUSTER-BINDING SUBUNIT"/>
    <property type="match status" value="1"/>
</dbReference>
<dbReference type="GeneID" id="83012953"/>
<name>A0A173W5H5_9CLOT</name>
<dbReference type="InterPro" id="IPR012460">
    <property type="entry name" value="DUF1667"/>
</dbReference>
<dbReference type="AlphaFoldDB" id="A0A173W5H5"/>
<dbReference type="Pfam" id="PF07892">
    <property type="entry name" value="DUF1667"/>
    <property type="match status" value="1"/>
</dbReference>
<organism evidence="1 2">
    <name type="scientific">Clostridium disporicum</name>
    <dbReference type="NCBI Taxonomy" id="84024"/>
    <lineage>
        <taxon>Bacteria</taxon>
        <taxon>Bacillati</taxon>
        <taxon>Bacillota</taxon>
        <taxon>Clostridia</taxon>
        <taxon>Eubacteriales</taxon>
        <taxon>Clostridiaceae</taxon>
        <taxon>Clostridium</taxon>
    </lineage>
</organism>
<dbReference type="InterPro" id="IPR036593">
    <property type="entry name" value="CPE0013-like_sf"/>
</dbReference>
<evidence type="ECO:0000313" key="2">
    <source>
        <dbReference type="Proteomes" id="UP000095558"/>
    </source>
</evidence>
<dbReference type="PANTHER" id="PTHR39450:SF1">
    <property type="entry name" value="DUF1667 DOMAIN-CONTAINING PROTEIN"/>
    <property type="match status" value="1"/>
</dbReference>
<protein>
    <submittedName>
        <fullName evidence="1">Molybdopterin oxidoreductase, 4Fe-4S cluster-binding subunit</fullName>
    </submittedName>
</protein>
<gene>
    <name evidence="1" type="ORF">ERS852470_02817</name>
</gene>
<dbReference type="RefSeq" id="WP_042401334.1">
    <property type="nucleotide sequence ID" value="NZ_CYYT01000001.1"/>
</dbReference>
<proteinExistence type="predicted"/>
<dbReference type="Gene3D" id="3.10.530.10">
    <property type="entry name" value="CPE0013-like"/>
    <property type="match status" value="1"/>
</dbReference>
<evidence type="ECO:0000313" key="1">
    <source>
        <dbReference type="EMBL" id="CUO60412.1"/>
    </source>
</evidence>
<accession>A0A173W5H5</accession>